<comment type="caution">
    <text evidence="2">The sequence shown here is derived from an EMBL/GenBank/DDBJ whole genome shotgun (WGS) entry which is preliminary data.</text>
</comment>
<keyword evidence="3" id="KW-1185">Reference proteome</keyword>
<sequence>MPHQRPQFGPKLADEENSIDDRLYDSASMGVGRPLRKSQAEDESKGGHDTIAGGGVRIRDGSRPCEVSVQHGRRINMRAAAVAEATCSWIGALLCGDCGSGRGANDRRCSSCHGPPGNKMNVVLRKADGSDSIQAPDVTGDQRL</sequence>
<evidence type="ECO:0000313" key="3">
    <source>
        <dbReference type="Proteomes" id="UP000055048"/>
    </source>
</evidence>
<dbReference type="Proteomes" id="UP000055048">
    <property type="component" value="Unassembled WGS sequence"/>
</dbReference>
<dbReference type="AlphaFoldDB" id="A0A0V0TKB9"/>
<feature type="region of interest" description="Disordered" evidence="1">
    <location>
        <begin position="1"/>
        <end position="62"/>
    </location>
</feature>
<organism evidence="2 3">
    <name type="scientific">Trichinella murrelli</name>
    <dbReference type="NCBI Taxonomy" id="144512"/>
    <lineage>
        <taxon>Eukaryota</taxon>
        <taxon>Metazoa</taxon>
        <taxon>Ecdysozoa</taxon>
        <taxon>Nematoda</taxon>
        <taxon>Enoplea</taxon>
        <taxon>Dorylaimia</taxon>
        <taxon>Trichinellida</taxon>
        <taxon>Trichinellidae</taxon>
        <taxon>Trichinella</taxon>
    </lineage>
</organism>
<evidence type="ECO:0000256" key="1">
    <source>
        <dbReference type="SAM" id="MobiDB-lite"/>
    </source>
</evidence>
<name>A0A0V0TKB9_9BILA</name>
<gene>
    <name evidence="2" type="ORF">T05_12687</name>
</gene>
<evidence type="ECO:0000313" key="2">
    <source>
        <dbReference type="EMBL" id="KRX39358.1"/>
    </source>
</evidence>
<feature type="compositionally biased region" description="Basic and acidic residues" evidence="1">
    <location>
        <begin position="38"/>
        <end position="48"/>
    </location>
</feature>
<reference evidence="2 3" key="1">
    <citation type="submission" date="2015-01" db="EMBL/GenBank/DDBJ databases">
        <title>Evolution of Trichinella species and genotypes.</title>
        <authorList>
            <person name="Korhonen P.K."/>
            <person name="Edoardo P."/>
            <person name="Giuseppe L.R."/>
            <person name="Gasser R.B."/>
        </authorList>
    </citation>
    <scope>NUCLEOTIDE SEQUENCE [LARGE SCALE GENOMIC DNA]</scope>
    <source>
        <strain evidence="2">ISS417</strain>
    </source>
</reference>
<proteinExistence type="predicted"/>
<protein>
    <submittedName>
        <fullName evidence="2">Uncharacterized protein</fullName>
    </submittedName>
</protein>
<accession>A0A0V0TKB9</accession>
<dbReference type="EMBL" id="JYDJ01000235">
    <property type="protein sequence ID" value="KRX39358.1"/>
    <property type="molecule type" value="Genomic_DNA"/>
</dbReference>